<sequence length="134" mass="16630">MRPSRILILSLIVFLPDSSNQQNYRYDRYNYGQWKDVNYYDNYYKYTHNQPITGYYGFNYGNYGRGYNSRSLNGGYFRDYYDDYNPRRYQSYSPRSYYDEYYIRGQSYERPTGPYYDQQGYNYGQPPYDGYYRR</sequence>
<evidence type="ECO:0000313" key="4">
    <source>
        <dbReference type="Proteomes" id="UP000192247"/>
    </source>
</evidence>
<evidence type="ECO:0000313" key="3">
    <source>
        <dbReference type="EMBL" id="OQR69635.1"/>
    </source>
</evidence>
<feature type="signal peptide" evidence="2">
    <location>
        <begin position="1"/>
        <end position="21"/>
    </location>
</feature>
<protein>
    <submittedName>
        <fullName evidence="3">Uncharacterized protein</fullName>
    </submittedName>
</protein>
<comment type="caution">
    <text evidence="3">The sequence shown here is derived from an EMBL/GenBank/DDBJ whole genome shotgun (WGS) entry which is preliminary data.</text>
</comment>
<dbReference type="InParanoid" id="A0A1V9X7V0"/>
<proteinExistence type="predicted"/>
<dbReference type="Proteomes" id="UP000192247">
    <property type="component" value="Unassembled WGS sequence"/>
</dbReference>
<feature type="chain" id="PRO_5012076878" evidence="2">
    <location>
        <begin position="22"/>
        <end position="134"/>
    </location>
</feature>
<organism evidence="3 4">
    <name type="scientific">Tropilaelaps mercedesae</name>
    <dbReference type="NCBI Taxonomy" id="418985"/>
    <lineage>
        <taxon>Eukaryota</taxon>
        <taxon>Metazoa</taxon>
        <taxon>Ecdysozoa</taxon>
        <taxon>Arthropoda</taxon>
        <taxon>Chelicerata</taxon>
        <taxon>Arachnida</taxon>
        <taxon>Acari</taxon>
        <taxon>Parasitiformes</taxon>
        <taxon>Mesostigmata</taxon>
        <taxon>Gamasina</taxon>
        <taxon>Dermanyssoidea</taxon>
        <taxon>Laelapidae</taxon>
        <taxon>Tropilaelaps</taxon>
    </lineage>
</organism>
<dbReference type="EMBL" id="MNPL01020278">
    <property type="protein sequence ID" value="OQR69635.1"/>
    <property type="molecule type" value="Genomic_DNA"/>
</dbReference>
<evidence type="ECO:0000256" key="2">
    <source>
        <dbReference type="SAM" id="SignalP"/>
    </source>
</evidence>
<gene>
    <name evidence="3" type="ORF">BIW11_12141</name>
</gene>
<name>A0A1V9X7V0_9ACAR</name>
<accession>A0A1V9X7V0</accession>
<dbReference type="AlphaFoldDB" id="A0A1V9X7V0"/>
<feature type="region of interest" description="Disordered" evidence="1">
    <location>
        <begin position="109"/>
        <end position="134"/>
    </location>
</feature>
<keyword evidence="4" id="KW-1185">Reference proteome</keyword>
<reference evidence="3 4" key="1">
    <citation type="journal article" date="2017" name="Gigascience">
        <title>Draft genome of the honey bee ectoparasitic mite, Tropilaelaps mercedesae, is shaped by the parasitic life history.</title>
        <authorList>
            <person name="Dong X."/>
            <person name="Armstrong S.D."/>
            <person name="Xia D."/>
            <person name="Makepeace B.L."/>
            <person name="Darby A.C."/>
            <person name="Kadowaki T."/>
        </authorList>
    </citation>
    <scope>NUCLEOTIDE SEQUENCE [LARGE SCALE GENOMIC DNA]</scope>
    <source>
        <strain evidence="3">Wuxi-XJTLU</strain>
    </source>
</reference>
<keyword evidence="2" id="KW-0732">Signal</keyword>
<evidence type="ECO:0000256" key="1">
    <source>
        <dbReference type="SAM" id="MobiDB-lite"/>
    </source>
</evidence>